<keyword evidence="2" id="KW-1185">Reference proteome</keyword>
<reference evidence="1" key="1">
    <citation type="submission" date="2024-02" db="EMBL/GenBank/DDBJ databases">
        <title>Metagenome Assembled Genome of Zalaria obscura JY119.</title>
        <authorList>
            <person name="Vighnesh L."/>
            <person name="Jagadeeshwari U."/>
            <person name="Venkata Ramana C."/>
            <person name="Sasikala C."/>
        </authorList>
    </citation>
    <scope>NUCLEOTIDE SEQUENCE</scope>
    <source>
        <strain evidence="1">JY119</strain>
    </source>
</reference>
<evidence type="ECO:0000313" key="2">
    <source>
        <dbReference type="Proteomes" id="UP001320706"/>
    </source>
</evidence>
<evidence type="ECO:0000313" key="1">
    <source>
        <dbReference type="EMBL" id="KAK8196009.1"/>
    </source>
</evidence>
<gene>
    <name evidence="1" type="ORF">M8818_007160</name>
</gene>
<name>A0ACC3S761_9PEZI</name>
<accession>A0ACC3S761</accession>
<proteinExistence type="predicted"/>
<protein>
    <submittedName>
        <fullName evidence="1">Uncharacterized protein</fullName>
    </submittedName>
</protein>
<dbReference type="Proteomes" id="UP001320706">
    <property type="component" value="Unassembled WGS sequence"/>
</dbReference>
<organism evidence="1 2">
    <name type="scientific">Zalaria obscura</name>
    <dbReference type="NCBI Taxonomy" id="2024903"/>
    <lineage>
        <taxon>Eukaryota</taxon>
        <taxon>Fungi</taxon>
        <taxon>Dikarya</taxon>
        <taxon>Ascomycota</taxon>
        <taxon>Pezizomycotina</taxon>
        <taxon>Dothideomycetes</taxon>
        <taxon>Dothideomycetidae</taxon>
        <taxon>Dothideales</taxon>
        <taxon>Zalariaceae</taxon>
        <taxon>Zalaria</taxon>
    </lineage>
</organism>
<comment type="caution">
    <text evidence="1">The sequence shown here is derived from an EMBL/GenBank/DDBJ whole genome shotgun (WGS) entry which is preliminary data.</text>
</comment>
<sequence length="245" mass="26730">MRRCISEHHARIAAVIMECFHGRAAAMAEEAAYARAVYDLCRAHNILFIADEVRQGAGKTGRFLSYEHLGADVRPDLVTMGKSITGGFYPASFVLGTAEVMDLVGTGESASTFAANPLAVAAAQAAIAVIDDEGLVERATAIGKRWVEAVESWKHPLVRYVTNRGADSMVVLQGVRSQRVAALALLKGLLVFPRDDYLRISPAMVISDEEIDRAAQIMKETLDEVNEYDEIPGEFWDVTTKTSQV</sequence>
<dbReference type="EMBL" id="JAMKPW020000042">
    <property type="protein sequence ID" value="KAK8196009.1"/>
    <property type="molecule type" value="Genomic_DNA"/>
</dbReference>